<name>A0A8T0IRN7_CERPU</name>
<protein>
    <submittedName>
        <fullName evidence="2">Uncharacterized protein</fullName>
    </submittedName>
</protein>
<evidence type="ECO:0000256" key="1">
    <source>
        <dbReference type="SAM" id="MobiDB-lite"/>
    </source>
</evidence>
<evidence type="ECO:0000313" key="3">
    <source>
        <dbReference type="Proteomes" id="UP000822688"/>
    </source>
</evidence>
<reference evidence="2" key="1">
    <citation type="submission" date="2020-06" db="EMBL/GenBank/DDBJ databases">
        <title>WGS assembly of Ceratodon purpureus strain R40.</title>
        <authorList>
            <person name="Carey S.B."/>
            <person name="Jenkins J."/>
            <person name="Shu S."/>
            <person name="Lovell J.T."/>
            <person name="Sreedasyam A."/>
            <person name="Maumus F."/>
            <person name="Tiley G.P."/>
            <person name="Fernandez-Pozo N."/>
            <person name="Barry K."/>
            <person name="Chen C."/>
            <person name="Wang M."/>
            <person name="Lipzen A."/>
            <person name="Daum C."/>
            <person name="Saski C.A."/>
            <person name="Payton A.C."/>
            <person name="Mcbreen J.C."/>
            <person name="Conrad R.E."/>
            <person name="Kollar L.M."/>
            <person name="Olsson S."/>
            <person name="Huttunen S."/>
            <person name="Landis J.B."/>
            <person name="Wickett N.J."/>
            <person name="Johnson M.G."/>
            <person name="Rensing S.A."/>
            <person name="Grimwood J."/>
            <person name="Schmutz J."/>
            <person name="Mcdaniel S.F."/>
        </authorList>
    </citation>
    <scope>NUCLEOTIDE SEQUENCE</scope>
    <source>
        <strain evidence="2">R40</strain>
    </source>
</reference>
<evidence type="ECO:0000313" key="2">
    <source>
        <dbReference type="EMBL" id="KAG0585705.1"/>
    </source>
</evidence>
<feature type="compositionally biased region" description="Polar residues" evidence="1">
    <location>
        <begin position="31"/>
        <end position="40"/>
    </location>
</feature>
<dbReference type="Proteomes" id="UP000822688">
    <property type="component" value="Chromosome 2"/>
</dbReference>
<accession>A0A8T0IRN7</accession>
<dbReference type="AlphaFoldDB" id="A0A8T0IRN7"/>
<gene>
    <name evidence="2" type="ORF">KC19_2G031300</name>
</gene>
<proteinExistence type="predicted"/>
<feature type="compositionally biased region" description="Basic and acidic residues" evidence="1">
    <location>
        <begin position="1"/>
        <end position="14"/>
    </location>
</feature>
<dbReference type="EMBL" id="CM026422">
    <property type="protein sequence ID" value="KAG0585705.1"/>
    <property type="molecule type" value="Genomic_DNA"/>
</dbReference>
<sequence>MIQHERNQECDHHAKNWMRNPETKNREARNAMTTTCSKQKAQLRKTHQRQSSSRDQTQTNTHLAKTTQQQPQQQHESLLDRGATTARIPATPCTRVTRRLSPSAHVLDLSQNSPGWRQRHCSARARACCSSLVTSPANAKASPRPGPV</sequence>
<comment type="caution">
    <text evidence="2">The sequence shown here is derived from an EMBL/GenBank/DDBJ whole genome shotgun (WGS) entry which is preliminary data.</text>
</comment>
<feature type="compositionally biased region" description="Low complexity" evidence="1">
    <location>
        <begin position="49"/>
        <end position="61"/>
    </location>
</feature>
<organism evidence="2 3">
    <name type="scientific">Ceratodon purpureus</name>
    <name type="common">Fire moss</name>
    <name type="synonym">Dicranum purpureum</name>
    <dbReference type="NCBI Taxonomy" id="3225"/>
    <lineage>
        <taxon>Eukaryota</taxon>
        <taxon>Viridiplantae</taxon>
        <taxon>Streptophyta</taxon>
        <taxon>Embryophyta</taxon>
        <taxon>Bryophyta</taxon>
        <taxon>Bryophytina</taxon>
        <taxon>Bryopsida</taxon>
        <taxon>Dicranidae</taxon>
        <taxon>Pseudoditrichales</taxon>
        <taxon>Ditrichaceae</taxon>
        <taxon>Ceratodon</taxon>
    </lineage>
</organism>
<keyword evidence="3" id="KW-1185">Reference proteome</keyword>
<feature type="region of interest" description="Disordered" evidence="1">
    <location>
        <begin position="1"/>
        <end position="102"/>
    </location>
</feature>